<evidence type="ECO:0000313" key="2">
    <source>
        <dbReference type="Proteomes" id="UP000199310"/>
    </source>
</evidence>
<protein>
    <submittedName>
        <fullName evidence="1">Uncharacterized protein</fullName>
    </submittedName>
</protein>
<organism evidence="1 2">
    <name type="scientific">Chitinophaga arvensicola</name>
    <dbReference type="NCBI Taxonomy" id="29529"/>
    <lineage>
        <taxon>Bacteria</taxon>
        <taxon>Pseudomonadati</taxon>
        <taxon>Bacteroidota</taxon>
        <taxon>Chitinophagia</taxon>
        <taxon>Chitinophagales</taxon>
        <taxon>Chitinophagaceae</taxon>
        <taxon>Chitinophaga</taxon>
    </lineage>
</organism>
<name>A0A1I0RR76_9BACT</name>
<dbReference type="STRING" id="29529.SAMN04488122_3249"/>
<proteinExistence type="predicted"/>
<accession>A0A1I0RR76</accession>
<sequence length="343" mass="38956">MVGCCCIKPAVLLAQQLHPEESDVIEFMDGDQIRGKVKQIQRGVLTLDPDQLEDMVTIKLRNIKSITARRKLYLIESVANIKYLGILEPGRGAGWVKIIQGRDTTELFIEDLDNIENMDDNFWKRLDGSASLGFSYSRSSNIGRVNESHNMTYSTRNWLFLTSGDLMYTIDNEFKGIEKADLAVQAYIEFWKKWFAVSSVQFQRSTELGLSARMQAAEGAGPILIKNRRNDLRAATGFSVQKEYSTDSINAGRAVSLEIPLFVNYYLYRLGTPYLTLQATNSVFFSVSQAGRWRADQNVTLYWKIVTHLNLNVQVYLDYDSKPPDVTAQKVDFGTVFSIGYSW</sequence>
<dbReference type="EMBL" id="FOJG01000001">
    <property type="protein sequence ID" value="SEW43686.1"/>
    <property type="molecule type" value="Genomic_DNA"/>
</dbReference>
<keyword evidence="2" id="KW-1185">Reference proteome</keyword>
<reference evidence="2" key="1">
    <citation type="submission" date="2016-10" db="EMBL/GenBank/DDBJ databases">
        <authorList>
            <person name="Varghese N."/>
            <person name="Submissions S."/>
        </authorList>
    </citation>
    <scope>NUCLEOTIDE SEQUENCE [LARGE SCALE GENOMIC DNA]</scope>
    <source>
        <strain evidence="2">DSM 3695</strain>
    </source>
</reference>
<dbReference type="Proteomes" id="UP000199310">
    <property type="component" value="Unassembled WGS sequence"/>
</dbReference>
<gene>
    <name evidence="1" type="ORF">SAMN04488122_3249</name>
</gene>
<dbReference type="Pfam" id="PF04338">
    <property type="entry name" value="DUF481"/>
    <property type="match status" value="1"/>
</dbReference>
<dbReference type="InterPro" id="IPR007433">
    <property type="entry name" value="DUF481"/>
</dbReference>
<evidence type="ECO:0000313" key="1">
    <source>
        <dbReference type="EMBL" id="SEW43686.1"/>
    </source>
</evidence>
<dbReference type="AlphaFoldDB" id="A0A1I0RR76"/>